<dbReference type="EMBL" id="JACBZO010000001">
    <property type="protein sequence ID" value="NYI42406.1"/>
    <property type="molecule type" value="Genomic_DNA"/>
</dbReference>
<evidence type="ECO:0000313" key="4">
    <source>
        <dbReference type="Proteomes" id="UP000547973"/>
    </source>
</evidence>
<proteinExistence type="predicted"/>
<dbReference type="Proteomes" id="UP000547973">
    <property type="component" value="Unassembled WGS sequence"/>
</dbReference>
<dbReference type="InterPro" id="IPR025139">
    <property type="entry name" value="DUF4062"/>
</dbReference>
<evidence type="ECO:0000313" key="3">
    <source>
        <dbReference type="EMBL" id="NYI42406.1"/>
    </source>
</evidence>
<reference evidence="3 4" key="1">
    <citation type="submission" date="2020-07" db="EMBL/GenBank/DDBJ databases">
        <title>Sequencing the genomes of 1000 actinobacteria strains.</title>
        <authorList>
            <person name="Klenk H.-P."/>
        </authorList>
    </citation>
    <scope>NUCLEOTIDE SEQUENCE [LARGE SCALE GENOMIC DNA]</scope>
    <source>
        <strain evidence="3 4">DSM 19970</strain>
    </source>
</reference>
<gene>
    <name evidence="3" type="ORF">BKA03_002525</name>
</gene>
<accession>A0A7Z0CIB9</accession>
<dbReference type="Pfam" id="PF13271">
    <property type="entry name" value="DUF4062"/>
    <property type="match status" value="1"/>
</dbReference>
<sequence>MPSERREQVFVSSTYLDLKNERQSVIQALLTAGCIPAGMELFVAGNEQKWRLIQRIISECDYYVLVVGGKYGSIDPATELSFTEMEYDFADSIGKPVMAFLHGEPGQLKGDQIELERDPRLRLEAFRAKVEAARVVRYWTSPDMLPGEVALALMEMREQFPAEGWIRAANALTPETRTELAELRAKVAELTREAQSRRAATFDAPETLSQGDDECTLKLTLVGYLKTDLSEKGQLRYDSKRRQWTLTIKLTWNEVLVAVGPTMLHEASEIEVAKALSDLLASVITQDKTLLPTGFAQLAEPPEVNPQSVNDVLVQFFALDLIARGEKQRTASDTNKYWILTESGQDQMMRLRAIRRDQ</sequence>
<keyword evidence="1" id="KW-0175">Coiled coil</keyword>
<dbReference type="AlphaFoldDB" id="A0A7Z0CIB9"/>
<dbReference type="RefSeq" id="WP_062074239.1">
    <property type="nucleotide sequence ID" value="NZ_BBRC01000002.1"/>
</dbReference>
<evidence type="ECO:0000259" key="2">
    <source>
        <dbReference type="Pfam" id="PF13271"/>
    </source>
</evidence>
<dbReference type="PROSITE" id="PS51257">
    <property type="entry name" value="PROKAR_LIPOPROTEIN"/>
    <property type="match status" value="1"/>
</dbReference>
<keyword evidence="4" id="KW-1185">Reference proteome</keyword>
<comment type="caution">
    <text evidence="3">The sequence shown here is derived from an EMBL/GenBank/DDBJ whole genome shotgun (WGS) entry which is preliminary data.</text>
</comment>
<feature type="coiled-coil region" evidence="1">
    <location>
        <begin position="173"/>
        <end position="200"/>
    </location>
</feature>
<organism evidence="3 4">
    <name type="scientific">Demequina lutea</name>
    <dbReference type="NCBI Taxonomy" id="431489"/>
    <lineage>
        <taxon>Bacteria</taxon>
        <taxon>Bacillati</taxon>
        <taxon>Actinomycetota</taxon>
        <taxon>Actinomycetes</taxon>
        <taxon>Micrococcales</taxon>
        <taxon>Demequinaceae</taxon>
        <taxon>Demequina</taxon>
    </lineage>
</organism>
<feature type="domain" description="DUF4062" evidence="2">
    <location>
        <begin position="8"/>
        <end position="90"/>
    </location>
</feature>
<protein>
    <recommendedName>
        <fullName evidence="2">DUF4062 domain-containing protein</fullName>
    </recommendedName>
</protein>
<dbReference type="OrthoDB" id="72299at2"/>
<name>A0A7Z0CIB9_9MICO</name>
<evidence type="ECO:0000256" key="1">
    <source>
        <dbReference type="SAM" id="Coils"/>
    </source>
</evidence>